<dbReference type="GO" id="GO:0005737">
    <property type="term" value="C:cytoplasm"/>
    <property type="evidence" value="ECO:0007669"/>
    <property type="project" value="TreeGrafter"/>
</dbReference>
<feature type="domain" description="MROH2B-like HEAT-repeats" evidence="1">
    <location>
        <begin position="93"/>
        <end position="355"/>
    </location>
</feature>
<accession>A0A8C8WBY1</accession>
<keyword evidence="3" id="KW-1185">Reference proteome</keyword>
<dbReference type="OMA" id="FTCFQSV"/>
<evidence type="ECO:0000259" key="1">
    <source>
        <dbReference type="Pfam" id="PF23210"/>
    </source>
</evidence>
<organism evidence="2 3">
    <name type="scientific">Panthera leo</name>
    <name type="common">Lion</name>
    <dbReference type="NCBI Taxonomy" id="9689"/>
    <lineage>
        <taxon>Eukaryota</taxon>
        <taxon>Metazoa</taxon>
        <taxon>Chordata</taxon>
        <taxon>Craniata</taxon>
        <taxon>Vertebrata</taxon>
        <taxon>Euteleostomi</taxon>
        <taxon>Mammalia</taxon>
        <taxon>Eutheria</taxon>
        <taxon>Laurasiatheria</taxon>
        <taxon>Carnivora</taxon>
        <taxon>Feliformia</taxon>
        <taxon>Felidae</taxon>
        <taxon>Pantherinae</taxon>
        <taxon>Panthera</taxon>
    </lineage>
</organism>
<dbReference type="Pfam" id="PF23210">
    <property type="entry name" value="HEAT_Maestro_2"/>
    <property type="match status" value="1"/>
</dbReference>
<evidence type="ECO:0000313" key="2">
    <source>
        <dbReference type="Ensembl" id="ENSPLOP00000001357.1"/>
    </source>
</evidence>
<dbReference type="Proteomes" id="UP000694399">
    <property type="component" value="Chromosome X"/>
</dbReference>
<reference evidence="2" key="1">
    <citation type="journal article" date="2019" name="bioRxiv">
        <title>Long live the king: chromosome-level assembly of the lion (Panthera leo) using linked-read, Hi-C, and long read data.</title>
        <authorList>
            <person name="Armstrong E.E."/>
            <person name="Taylor R.W."/>
            <person name="Miller D.E."/>
            <person name="Kaelin C."/>
            <person name="Barsh G."/>
            <person name="Hadly E.A."/>
            <person name="Petrov D."/>
        </authorList>
    </citation>
    <scope>NUCLEOTIDE SEQUENCE [LARGE SCALE GENOMIC DNA]</scope>
</reference>
<dbReference type="PANTHER" id="PTHR23120">
    <property type="entry name" value="MAESTRO-RELATED HEAT DOMAIN-CONTAINING"/>
    <property type="match status" value="1"/>
</dbReference>
<name>A0A8C8WBY1_PANLE</name>
<reference evidence="2" key="3">
    <citation type="submission" date="2025-09" db="UniProtKB">
        <authorList>
            <consortium name="Ensembl"/>
        </authorList>
    </citation>
    <scope>IDENTIFICATION</scope>
</reference>
<dbReference type="SUPFAM" id="SSF48371">
    <property type="entry name" value="ARM repeat"/>
    <property type="match status" value="1"/>
</dbReference>
<sequence>MHEKPKLCPSAHSSFLPPALQELEEVYQDAASNVLLAICRHSWQAVAQHLETEVLTGVFPHRSLLYVMGILTSNGMSLTTPALPTPICSQMAEKSVQFLNTDKWSRELLSALTKPDQTHQEQPPEKAFLFIYYGLILQTEDNATTVRTHLRTLLDTSHQWPKQREGIALTVGLAATRHLDHVWAVLEQFGRSTRVKWSLHSFCLKVLGQKSEDPKWRWVSSTILLAYGQMAVKAKAHILPWVDNILSRMVFYFHHSSWDETLKQSFLTAIFMLVGAISRNEGAHSYEFSQISELLECLMVLMEKEPQDTLCTSTRQQTIHIISSLCKLRPPLDLKRKSRLLSVCFRSVFALPLMDVLKKHTCLFLEPPNIQVLHLPNYDMGVVSVELTVLNSPDKRGHWCPMSGAQGALQIGV</sequence>
<dbReference type="InterPro" id="IPR016024">
    <property type="entry name" value="ARM-type_fold"/>
</dbReference>
<dbReference type="Ensembl" id="ENSPLOT00000001470.1">
    <property type="protein sequence ID" value="ENSPLOP00000001357.1"/>
    <property type="gene ID" value="ENSPLOG00000000982.1"/>
</dbReference>
<dbReference type="InterPro" id="IPR055408">
    <property type="entry name" value="HEAT_MROH2B-like"/>
</dbReference>
<dbReference type="GeneTree" id="ENSGT00940000160938"/>
<proteinExistence type="predicted"/>
<evidence type="ECO:0000313" key="3">
    <source>
        <dbReference type="Proteomes" id="UP000694399"/>
    </source>
</evidence>
<protein>
    <recommendedName>
        <fullName evidence="1">MROH2B-like HEAT-repeats domain-containing protein</fullName>
    </recommendedName>
</protein>
<reference evidence="2" key="2">
    <citation type="submission" date="2025-08" db="UniProtKB">
        <authorList>
            <consortium name="Ensembl"/>
        </authorList>
    </citation>
    <scope>IDENTIFICATION</scope>
</reference>
<dbReference type="PANTHER" id="PTHR23120:SF6">
    <property type="entry name" value="MAESTRO HEAT-LIKE REPEAT FAMILY MEMBER 5"/>
    <property type="match status" value="1"/>
</dbReference>
<dbReference type="AlphaFoldDB" id="A0A8C8WBY1"/>
<dbReference type="InterPro" id="IPR045206">
    <property type="entry name" value="Maestro_heat-like_prot"/>
</dbReference>